<dbReference type="SUPFAM" id="SSF55073">
    <property type="entry name" value="Nucleotide cyclase"/>
    <property type="match status" value="1"/>
</dbReference>
<name>A0ABP8EBD5_9FLAO</name>
<evidence type="ECO:0000259" key="3">
    <source>
        <dbReference type="PROSITE" id="PS50125"/>
    </source>
</evidence>
<dbReference type="Pfam" id="PF00211">
    <property type="entry name" value="Guanylate_cyc"/>
    <property type="match status" value="1"/>
</dbReference>
<keyword evidence="2" id="KW-0472">Membrane</keyword>
<dbReference type="EMBL" id="BAABAV010000001">
    <property type="protein sequence ID" value="GAA4269529.1"/>
    <property type="molecule type" value="Genomic_DNA"/>
</dbReference>
<dbReference type="Gene3D" id="1.25.40.10">
    <property type="entry name" value="Tetratricopeptide repeat domain"/>
    <property type="match status" value="1"/>
</dbReference>
<evidence type="ECO:0000313" key="5">
    <source>
        <dbReference type="Proteomes" id="UP001500027"/>
    </source>
</evidence>
<dbReference type="InterPro" id="IPR050697">
    <property type="entry name" value="Adenylyl/Guanylyl_Cyclase_3/4"/>
</dbReference>
<reference evidence="5" key="1">
    <citation type="journal article" date="2019" name="Int. J. Syst. Evol. Microbiol.">
        <title>The Global Catalogue of Microorganisms (GCM) 10K type strain sequencing project: providing services to taxonomists for standard genome sequencing and annotation.</title>
        <authorList>
            <consortium name="The Broad Institute Genomics Platform"/>
            <consortium name="The Broad Institute Genome Sequencing Center for Infectious Disease"/>
            <person name="Wu L."/>
            <person name="Ma J."/>
        </authorList>
    </citation>
    <scope>NUCLEOTIDE SEQUENCE [LARGE SCALE GENOMIC DNA]</scope>
    <source>
        <strain evidence="5">JCM 17452</strain>
    </source>
</reference>
<dbReference type="Gene3D" id="3.40.50.10070">
    <property type="entry name" value="TolB, N-terminal domain"/>
    <property type="match status" value="1"/>
</dbReference>
<dbReference type="SUPFAM" id="SSF81901">
    <property type="entry name" value="HCP-like"/>
    <property type="match status" value="1"/>
</dbReference>
<protein>
    <recommendedName>
        <fullName evidence="3">Guanylate cyclase domain-containing protein</fullName>
    </recommendedName>
</protein>
<dbReference type="CDD" id="cd07302">
    <property type="entry name" value="CHD"/>
    <property type="match status" value="1"/>
</dbReference>
<feature type="transmembrane region" description="Helical" evidence="2">
    <location>
        <begin position="198"/>
        <end position="215"/>
    </location>
</feature>
<dbReference type="InterPro" id="IPR011990">
    <property type="entry name" value="TPR-like_helical_dom_sf"/>
</dbReference>
<dbReference type="PROSITE" id="PS50125">
    <property type="entry name" value="GUANYLATE_CYCLASE_2"/>
    <property type="match status" value="1"/>
</dbReference>
<comment type="caution">
    <text evidence="4">The sequence shown here is derived from an EMBL/GenBank/DDBJ whole genome shotgun (WGS) entry which is preliminary data.</text>
</comment>
<dbReference type="InterPro" id="IPR029787">
    <property type="entry name" value="Nucleotide_cyclase"/>
</dbReference>
<keyword evidence="5" id="KW-1185">Reference proteome</keyword>
<accession>A0ABP8EBD5</accession>
<proteinExistence type="predicted"/>
<evidence type="ECO:0000256" key="2">
    <source>
        <dbReference type="SAM" id="Phobius"/>
    </source>
</evidence>
<sequence>MRHQRQLAAIMFTDIEGYTALMQHDEKRATAIRARHRNSFEVTTEAFGGKIIQYFGDGTLSIFKSTVEAVYCAIEMQKAFLEDPMIPVRIGIHVGDIIYSDEDIIGDAVNVASRIESCAVAGSVLISDKVHDQIRSHRDIKVKFLDAYELKNVDDVMPIFAISNDGLIVPKSEEVKGKLKVIKDEPKRLFDFFKSKKNIHRLITLLALILFMIAIKSLKITTNNSEKELSIAVLPFNNLSSDQGSDFFRDGITEDILTQLSKLKDVRVISRTSVWQYKDTDKTIPIIADELGVSYILDGSIRKYDNDIRISAQLIDATVDRNLWAENYDKTITDVFTIQTEISQEIVEALELNLSFEEQKRFSDVATKNINAYKLFLEGRDEADKRNSKSIANSINLFKEATALDPDYADAYAETANSIFLETYYSRRDPKEASKTAREYLAKAEEINNRVPRIYSVKGFIDNIEGNHEAAEASFQKAIRLSPNDLTTRHQYATFYFYTRQYEKQLEQAEIAYRLDPLSFVSANSYSTALAYNHKYEEAERILKKAEKLGSENNQFVINRSYFRLYMDQRRYNEAINPLKKIVKEENVFNRFLGFCYAKIGDTVNAKKTIDRIREVAHPYEKSQQLAVVYAGLQERDSVLYYLDTIRNKQTKTLKREVPEFFEFLKDDSEFNQTLKSHGISND</sequence>
<organism evidence="4 5">
    <name type="scientific">Hyunsoonleella aestuarii</name>
    <dbReference type="NCBI Taxonomy" id="912802"/>
    <lineage>
        <taxon>Bacteria</taxon>
        <taxon>Pseudomonadati</taxon>
        <taxon>Bacteroidota</taxon>
        <taxon>Flavobacteriia</taxon>
        <taxon>Flavobacteriales</taxon>
        <taxon>Flavobacteriaceae</taxon>
    </lineage>
</organism>
<keyword evidence="2" id="KW-1133">Transmembrane helix</keyword>
<dbReference type="PROSITE" id="PS50005">
    <property type="entry name" value="TPR"/>
    <property type="match status" value="1"/>
</dbReference>
<dbReference type="PANTHER" id="PTHR43081">
    <property type="entry name" value="ADENYLATE CYCLASE, TERMINAL-DIFFERENTIATION SPECIFIC-RELATED"/>
    <property type="match status" value="1"/>
</dbReference>
<keyword evidence="1" id="KW-0802">TPR repeat</keyword>
<dbReference type="Gene3D" id="3.30.70.1230">
    <property type="entry name" value="Nucleotide cyclase"/>
    <property type="match status" value="1"/>
</dbReference>
<feature type="repeat" description="TPR" evidence="1">
    <location>
        <begin position="452"/>
        <end position="485"/>
    </location>
</feature>
<dbReference type="PANTHER" id="PTHR43081:SF19">
    <property type="entry name" value="PH-SENSITIVE ADENYLATE CYCLASE RV1264"/>
    <property type="match status" value="1"/>
</dbReference>
<dbReference type="RefSeq" id="WP_139000570.1">
    <property type="nucleotide sequence ID" value="NZ_BAABAV010000001.1"/>
</dbReference>
<feature type="domain" description="Guanylate cyclase" evidence="3">
    <location>
        <begin position="9"/>
        <end position="116"/>
    </location>
</feature>
<dbReference type="Proteomes" id="UP001500027">
    <property type="component" value="Unassembled WGS sequence"/>
</dbReference>
<evidence type="ECO:0000313" key="4">
    <source>
        <dbReference type="EMBL" id="GAA4269529.1"/>
    </source>
</evidence>
<evidence type="ECO:0000256" key="1">
    <source>
        <dbReference type="PROSITE-ProRule" id="PRU00339"/>
    </source>
</evidence>
<dbReference type="InterPro" id="IPR001054">
    <property type="entry name" value="A/G_cyclase"/>
</dbReference>
<dbReference type="InterPro" id="IPR019734">
    <property type="entry name" value="TPR_rpt"/>
</dbReference>
<gene>
    <name evidence="4" type="ORF">GCM10022257_16300</name>
</gene>
<keyword evidence="2" id="KW-0812">Transmembrane</keyword>